<dbReference type="Gene3D" id="3.40.50.2000">
    <property type="entry name" value="Glycogen Phosphorylase B"/>
    <property type="match status" value="2"/>
</dbReference>
<reference evidence="9 10" key="1">
    <citation type="submission" date="2019-02" db="EMBL/GenBank/DDBJ databases">
        <title>Deep-cultivation of Planctomycetes and their phenomic and genomic characterization uncovers novel biology.</title>
        <authorList>
            <person name="Wiegand S."/>
            <person name="Jogler M."/>
            <person name="Boedeker C."/>
            <person name="Pinto D."/>
            <person name="Vollmers J."/>
            <person name="Rivas-Marin E."/>
            <person name="Kohn T."/>
            <person name="Peeters S.H."/>
            <person name="Heuer A."/>
            <person name="Rast P."/>
            <person name="Oberbeckmann S."/>
            <person name="Bunk B."/>
            <person name="Jeske O."/>
            <person name="Meyerdierks A."/>
            <person name="Storesund J.E."/>
            <person name="Kallscheuer N."/>
            <person name="Luecker S."/>
            <person name="Lage O.M."/>
            <person name="Pohl T."/>
            <person name="Merkel B.J."/>
            <person name="Hornburger P."/>
            <person name="Mueller R.-W."/>
            <person name="Bruemmer F."/>
            <person name="Labrenz M."/>
            <person name="Spormann A.M."/>
            <person name="Op Den Camp H."/>
            <person name="Overmann J."/>
            <person name="Amann R."/>
            <person name="Jetten M.S.M."/>
            <person name="Mascher T."/>
            <person name="Medema M.H."/>
            <person name="Devos D.P."/>
            <person name="Kaster A.-K."/>
            <person name="Ovreas L."/>
            <person name="Rohde M."/>
            <person name="Galperin M.Y."/>
            <person name="Jogler C."/>
        </authorList>
    </citation>
    <scope>NUCLEOTIDE SEQUENCE [LARGE SCALE GENOMIC DNA]</scope>
    <source>
        <strain evidence="9 10">Mal64</strain>
    </source>
</reference>
<accession>A0A5C5ZRF5</accession>
<dbReference type="PANTHER" id="PTHR46039:SF5">
    <property type="entry name" value="SUCROSE-PHOSPHATE SYNTHASE 3-RELATED"/>
    <property type="match status" value="1"/>
</dbReference>
<dbReference type="SUPFAM" id="SSF56784">
    <property type="entry name" value="HAD-like"/>
    <property type="match status" value="1"/>
</dbReference>
<dbReference type="InterPro" id="IPR001296">
    <property type="entry name" value="Glyco_trans_1"/>
</dbReference>
<dbReference type="SUPFAM" id="SSF53756">
    <property type="entry name" value="UDP-Glycosyltransferase/glycogen phosphorylase"/>
    <property type="match status" value="1"/>
</dbReference>
<evidence type="ECO:0000259" key="8">
    <source>
        <dbReference type="Pfam" id="PF13579"/>
    </source>
</evidence>
<dbReference type="PANTHER" id="PTHR46039">
    <property type="entry name" value="SUCROSE-PHOSPHATE SYNTHASE 3-RELATED"/>
    <property type="match status" value="1"/>
</dbReference>
<keyword evidence="10" id="KW-1185">Reference proteome</keyword>
<dbReference type="InterPro" id="IPR006380">
    <property type="entry name" value="SPP-like_dom"/>
</dbReference>
<dbReference type="InterPro" id="IPR006379">
    <property type="entry name" value="HAD-SF_hydro_IIB"/>
</dbReference>
<dbReference type="RefSeq" id="WP_146396597.1">
    <property type="nucleotide sequence ID" value="NZ_SJPQ01000001.1"/>
</dbReference>
<dbReference type="InterPro" id="IPR012821">
    <property type="entry name" value="Sucrose_P_synth_Pase-like_dom"/>
</dbReference>
<keyword evidence="4 9" id="KW-0808">Transferase</keyword>
<dbReference type="InterPro" id="IPR023214">
    <property type="entry name" value="HAD_sf"/>
</dbReference>
<comment type="caution">
    <text evidence="9">The sequence shown here is derived from an EMBL/GenBank/DDBJ whole genome shotgun (WGS) entry which is preliminary data.</text>
</comment>
<name>A0A5C5ZRF5_9BACT</name>
<protein>
    <recommendedName>
        <fullName evidence="2">sucrose-phosphate synthase</fullName>
        <ecNumber evidence="2">2.4.1.14</ecNumber>
    </recommendedName>
</protein>
<feature type="domain" description="Glycosyltransferase subfamily 4-like N-terminal" evidence="8">
    <location>
        <begin position="26"/>
        <end position="217"/>
    </location>
</feature>
<evidence type="ECO:0000256" key="4">
    <source>
        <dbReference type="ARBA" id="ARBA00022679"/>
    </source>
</evidence>
<dbReference type="NCBIfam" id="TIGR01482">
    <property type="entry name" value="SPP-subfamily"/>
    <property type="match status" value="1"/>
</dbReference>
<dbReference type="EMBL" id="SJPQ01000001">
    <property type="protein sequence ID" value="TWT90132.1"/>
    <property type="molecule type" value="Genomic_DNA"/>
</dbReference>
<evidence type="ECO:0000259" key="6">
    <source>
        <dbReference type="Pfam" id="PF00534"/>
    </source>
</evidence>
<sequence length="731" mass="81759">MYIQLVSVHGLVRGENIEMGRDADTGGQVRYVLEMARTLAAQPEVDGVDLFTRRIKDKRYSSDYGETIEELAPGCRLVRLPCGGGRYMRKERLWPHLDEFVDEMLVFTRKDGRTPTVVHGHYADAAYVANEVATALGVPFVYTGHSLGKPKLEYLLREGWTHEKANDELAIDRRIAVEQESLDAADLVVTSTRHERDVQYADYRRDETLKVEVIPPGTDLDRFFPYYEYDIAGGEIDERFKQARMRMHHELGRFLYSPEKPLILALCRPDRRKNIGALIDAYGESKELQAIANLAIFAGIREDIESMPENEQRVLTDMLLAMDRYNLYGKMAIPKNHGSEYDVPELYRLVAAGGGVFANTAYIELFGLTAIEATAVGLPFVATQEGGPQDIVENCRSGATVDVTDRAELTDALVQSLTDRKLWEQRSSDGVNLVRKHYAWETHCRHYLKAIEEVLQDGREPAQSPGRRGPSVGRRLAEVEHLLITDIDNTLLGDDEALAQLLELLHENRDRIGFGVATGRSPELVEEVLAEYGVEEIDVIISSVGTEVSYGRRFASDRGWASHLRSRWRPDRVREALDPLGFVSLQEGVGSQSEFKVSYDLDEGVAAEEAIRLVRESLDSVRLGYSLVFSHGTYIDVLPLRASKGKAVHYVANKWGVPIDRVLTAGDSGNDIDMLKGATAGIVVSNHDDQVAAWRRNKSDRVYIADRPSAGGIIDGLSHYGVLHAKNYAEV</sequence>
<dbReference type="SFLD" id="SFLDS00003">
    <property type="entry name" value="Haloacid_Dehalogenase"/>
    <property type="match status" value="1"/>
</dbReference>
<dbReference type="Gene3D" id="3.40.50.1000">
    <property type="entry name" value="HAD superfamily/HAD-like"/>
    <property type="match status" value="1"/>
</dbReference>
<evidence type="ECO:0000313" key="10">
    <source>
        <dbReference type="Proteomes" id="UP000315440"/>
    </source>
</evidence>
<dbReference type="Pfam" id="PF13579">
    <property type="entry name" value="Glyco_trans_4_4"/>
    <property type="match status" value="1"/>
</dbReference>
<gene>
    <name evidence="9" type="primary">mfpsA_2</name>
    <name evidence="9" type="ORF">Mal64_05150</name>
</gene>
<dbReference type="Pfam" id="PF00534">
    <property type="entry name" value="Glycos_transf_1"/>
    <property type="match status" value="1"/>
</dbReference>
<feature type="domain" description="Sucrose phosphatase-like" evidence="7">
    <location>
        <begin position="481"/>
        <end position="721"/>
    </location>
</feature>
<dbReference type="InterPro" id="IPR044161">
    <property type="entry name" value="SPS"/>
</dbReference>
<keyword evidence="3 9" id="KW-0328">Glycosyltransferase</keyword>
<dbReference type="EC" id="2.4.1.14" evidence="2"/>
<comment type="catalytic activity">
    <reaction evidence="5">
        <text>beta-D-fructose 6-phosphate + UDP-alpha-D-glucose = sucrose 6(F)-phosphate + UDP + H(+)</text>
        <dbReference type="Rhea" id="RHEA:22172"/>
        <dbReference type="ChEBI" id="CHEBI:15378"/>
        <dbReference type="ChEBI" id="CHEBI:57634"/>
        <dbReference type="ChEBI" id="CHEBI:57723"/>
        <dbReference type="ChEBI" id="CHEBI:58223"/>
        <dbReference type="ChEBI" id="CHEBI:58885"/>
        <dbReference type="EC" id="2.4.1.14"/>
    </reaction>
</comment>
<evidence type="ECO:0000256" key="2">
    <source>
        <dbReference type="ARBA" id="ARBA00012536"/>
    </source>
</evidence>
<dbReference type="SFLD" id="SFLDG01141">
    <property type="entry name" value="C2.B.1:_Sucrose_Phosphatase_Li"/>
    <property type="match status" value="1"/>
</dbReference>
<dbReference type="GO" id="GO:0016791">
    <property type="term" value="F:phosphatase activity"/>
    <property type="evidence" value="ECO:0007669"/>
    <property type="project" value="UniProtKB-ARBA"/>
</dbReference>
<dbReference type="GO" id="GO:0046524">
    <property type="term" value="F:sucrose-phosphate synthase activity"/>
    <property type="evidence" value="ECO:0007669"/>
    <property type="project" value="UniProtKB-EC"/>
</dbReference>
<evidence type="ECO:0000256" key="3">
    <source>
        <dbReference type="ARBA" id="ARBA00022676"/>
    </source>
</evidence>
<dbReference type="InterPro" id="IPR028098">
    <property type="entry name" value="Glyco_trans_4-like_N"/>
</dbReference>
<dbReference type="AlphaFoldDB" id="A0A5C5ZRF5"/>
<evidence type="ECO:0000259" key="7">
    <source>
        <dbReference type="Pfam" id="PF05116"/>
    </source>
</evidence>
<organism evidence="9 10">
    <name type="scientific">Pseudobythopirellula maris</name>
    <dbReference type="NCBI Taxonomy" id="2527991"/>
    <lineage>
        <taxon>Bacteria</taxon>
        <taxon>Pseudomonadati</taxon>
        <taxon>Planctomycetota</taxon>
        <taxon>Planctomycetia</taxon>
        <taxon>Pirellulales</taxon>
        <taxon>Lacipirellulaceae</taxon>
        <taxon>Pseudobythopirellula</taxon>
    </lineage>
</organism>
<dbReference type="NCBIfam" id="TIGR01484">
    <property type="entry name" value="HAD-SF-IIB"/>
    <property type="match status" value="1"/>
</dbReference>
<proteinExistence type="inferred from homology"/>
<evidence type="ECO:0000256" key="1">
    <source>
        <dbReference type="ARBA" id="ARBA00006530"/>
    </source>
</evidence>
<dbReference type="Proteomes" id="UP000315440">
    <property type="component" value="Unassembled WGS sequence"/>
</dbReference>
<comment type="similarity">
    <text evidence="1">Belongs to the glycosyltransferase 1 family.</text>
</comment>
<dbReference type="InterPro" id="IPR036412">
    <property type="entry name" value="HAD-like_sf"/>
</dbReference>
<dbReference type="SFLD" id="SFLDG01140">
    <property type="entry name" value="C2.B:_Phosphomannomutase_and_P"/>
    <property type="match status" value="1"/>
</dbReference>
<evidence type="ECO:0000256" key="5">
    <source>
        <dbReference type="ARBA" id="ARBA00047471"/>
    </source>
</evidence>
<feature type="domain" description="Glycosyl transferase family 1" evidence="6">
    <location>
        <begin position="259"/>
        <end position="424"/>
    </location>
</feature>
<dbReference type="Pfam" id="PF05116">
    <property type="entry name" value="S6PP"/>
    <property type="match status" value="1"/>
</dbReference>
<dbReference type="Gene3D" id="3.90.1070.10">
    <property type="match status" value="1"/>
</dbReference>
<evidence type="ECO:0000313" key="9">
    <source>
        <dbReference type="EMBL" id="TWT90132.1"/>
    </source>
</evidence>
<dbReference type="NCBIfam" id="TIGR02471">
    <property type="entry name" value="sucr_syn_bact_C"/>
    <property type="match status" value="1"/>
</dbReference>
<dbReference type="OrthoDB" id="9781413at2"/>